<comment type="caution">
    <text evidence="3">The sequence shown here is derived from an EMBL/GenBank/DDBJ whole genome shotgun (WGS) entry which is preliminary data.</text>
</comment>
<dbReference type="Gene3D" id="3.40.50.300">
    <property type="entry name" value="P-loop containing nucleotide triphosphate hydrolases"/>
    <property type="match status" value="1"/>
</dbReference>
<proteinExistence type="predicted"/>
<evidence type="ECO:0000313" key="4">
    <source>
        <dbReference type="Proteomes" id="UP001309876"/>
    </source>
</evidence>
<keyword evidence="1" id="KW-0677">Repeat</keyword>
<dbReference type="Proteomes" id="UP001309876">
    <property type="component" value="Unassembled WGS sequence"/>
</dbReference>
<dbReference type="InterPro" id="IPR056884">
    <property type="entry name" value="NPHP3-like_N"/>
</dbReference>
<accession>A0AAN7SWM4</accession>
<dbReference type="PANTHER" id="PTHR10039">
    <property type="entry name" value="AMELOGENIN"/>
    <property type="match status" value="1"/>
</dbReference>
<evidence type="ECO:0000313" key="3">
    <source>
        <dbReference type="EMBL" id="KAK5082970.1"/>
    </source>
</evidence>
<dbReference type="Pfam" id="PF24883">
    <property type="entry name" value="NPHP3_N"/>
    <property type="match status" value="1"/>
</dbReference>
<evidence type="ECO:0000259" key="2">
    <source>
        <dbReference type="Pfam" id="PF24883"/>
    </source>
</evidence>
<name>A0AAN7SWM4_9EURO</name>
<keyword evidence="4" id="KW-1185">Reference proteome</keyword>
<dbReference type="SUPFAM" id="SSF52540">
    <property type="entry name" value="P-loop containing nucleoside triphosphate hydrolases"/>
    <property type="match status" value="1"/>
</dbReference>
<dbReference type="PANTHER" id="PTHR10039:SF5">
    <property type="entry name" value="NACHT DOMAIN-CONTAINING PROTEIN"/>
    <property type="match status" value="1"/>
</dbReference>
<evidence type="ECO:0000256" key="1">
    <source>
        <dbReference type="ARBA" id="ARBA00022737"/>
    </source>
</evidence>
<feature type="domain" description="Nephrocystin 3-like N-terminal" evidence="2">
    <location>
        <begin position="111"/>
        <end position="270"/>
    </location>
</feature>
<organism evidence="3 4">
    <name type="scientific">Lithohypha guttulata</name>
    <dbReference type="NCBI Taxonomy" id="1690604"/>
    <lineage>
        <taxon>Eukaryota</taxon>
        <taxon>Fungi</taxon>
        <taxon>Dikarya</taxon>
        <taxon>Ascomycota</taxon>
        <taxon>Pezizomycotina</taxon>
        <taxon>Eurotiomycetes</taxon>
        <taxon>Chaetothyriomycetidae</taxon>
        <taxon>Chaetothyriales</taxon>
        <taxon>Trichomeriaceae</taxon>
        <taxon>Lithohypha</taxon>
    </lineage>
</organism>
<reference evidence="3 4" key="1">
    <citation type="submission" date="2023-08" db="EMBL/GenBank/DDBJ databases">
        <title>Black Yeasts Isolated from many extreme environments.</title>
        <authorList>
            <person name="Coleine C."/>
            <person name="Stajich J.E."/>
            <person name="Selbmann L."/>
        </authorList>
    </citation>
    <scope>NUCLEOTIDE SEQUENCE [LARGE SCALE GENOMIC DNA]</scope>
    <source>
        <strain evidence="3 4">CCFEE 5910</strain>
    </source>
</reference>
<dbReference type="EMBL" id="JAVRRJ010000007">
    <property type="protein sequence ID" value="KAK5082970.1"/>
    <property type="molecule type" value="Genomic_DNA"/>
</dbReference>
<protein>
    <recommendedName>
        <fullName evidence="2">Nephrocystin 3-like N-terminal domain-containing protein</fullName>
    </recommendedName>
</protein>
<dbReference type="AlphaFoldDB" id="A0AAN7SWM4"/>
<dbReference type="InterPro" id="IPR027417">
    <property type="entry name" value="P-loop_NTPase"/>
</dbReference>
<gene>
    <name evidence="3" type="ORF">LTR05_006852</name>
</gene>
<sequence>MSHSLLEQQEAVDNIAEPAADSTSNQSSGPVQGHHFPAVNAFGNAHVHLGDRHFHHYAATNSHQANGTASSIADKLFFPEILQRYETIEERYGDTLDWIFDPPEDEQPPWDSFVDWLSDGDSIYWVSGKPGSGKSTLMKYLVKKVQGSNFFGNKALIVLSCWFWEAGQLLQHNETGCLRSILWQLLRDPVCQLVVSKALSSLDIDKHELTEPRLRAALRSALSAVQNMSTMIVMFLDGLDECVLEGENLLHLAQDLNEEFTCLKICISSRPEQVYKDAFAYNPKLLLQHLNASDINEYIVQEFLFHPKVEKLLQGKHVNTVDDLRWSLQDRAEGVFLWVRLAVKSLVRGIGNRDSLETLQERLEDLPSDLDNLYTVMLARAASDTKYYESQAALYFELIIHKEMTLDQFAVAINESFRERCFDGQLDWDDSVLRKELGGEDLAAWINVRTSGLLEVEGDGGPLSVESSNTKDFLHTLQQRRVTFIHRTAHTYLLDTVQGREMLSACTTSKEMISSICFRSQMVCDVLPHISEQCSMTLGHILWGFCESEKCHDPSNVLCKDFESFCNKLLRRNLLHVDIMSMWGEYDEAKGRFLRHLLSLGADMTCTFSLEHGEQFLALPYFCGVWELADDTILAQVFNQELLKINFAISALPTIQACDHYSYTLDRPKLRWTGRVGLCVWGDTTLLDPARSFIGCDHAERSIWVMQRIYILCRPTSLPKRPAELYLVSKSQSNAVFDSWNEIDGLRSVHSEFTMRIEGLIHLVNDAEFATVLDELCQQCKRAETLLEALVYMGHQPEVVYRYTELEEARLRRRPRVDDETIRRWKRWVLGPALDLKTQPFTSLNRTYGPRNAEHDLQAQERVCEVGNSNSTKDLKWSGSSISQGRARRSPLLLLKRP</sequence>